<organism evidence="1 2">
    <name type="scientific">Kitasatospora viridis</name>
    <dbReference type="NCBI Taxonomy" id="281105"/>
    <lineage>
        <taxon>Bacteria</taxon>
        <taxon>Bacillati</taxon>
        <taxon>Actinomycetota</taxon>
        <taxon>Actinomycetes</taxon>
        <taxon>Kitasatosporales</taxon>
        <taxon>Streptomycetaceae</taxon>
        <taxon>Kitasatospora</taxon>
    </lineage>
</organism>
<name>A0A561TV68_9ACTN</name>
<comment type="caution">
    <text evidence="1">The sequence shown here is derived from an EMBL/GenBank/DDBJ whole genome shotgun (WGS) entry which is preliminary data.</text>
</comment>
<reference evidence="1 2" key="1">
    <citation type="submission" date="2019-06" db="EMBL/GenBank/DDBJ databases">
        <title>Sequencing the genomes of 1000 actinobacteria strains.</title>
        <authorList>
            <person name="Klenk H.-P."/>
        </authorList>
    </citation>
    <scope>NUCLEOTIDE SEQUENCE [LARGE SCALE GENOMIC DNA]</scope>
    <source>
        <strain evidence="1 2">DSM 44826</strain>
    </source>
</reference>
<evidence type="ECO:0000313" key="1">
    <source>
        <dbReference type="EMBL" id="TWF90995.1"/>
    </source>
</evidence>
<evidence type="ECO:0000313" key="2">
    <source>
        <dbReference type="Proteomes" id="UP000317940"/>
    </source>
</evidence>
<dbReference type="Proteomes" id="UP000317940">
    <property type="component" value="Unassembled WGS sequence"/>
</dbReference>
<sequence>MKQEFVPAMRAFKKVMTEQPTADALRLKQQLAGPVFGGDTGWTTRPDDWVAERVSDWADRGEKGNTAAVQAFAFLLGANGSAAGEARFVELFAGLAKNWRARAEPAGGDKATAKPTAATDADLQKQAEQLRKEIAEVYLQTIKDTTQVLVQMLDHIKKYEELEFVRSTVGIADFGFLLHRSALKDLGKAMVQHEAALGAAVKELQDSAAAGKPRLEKAVAAAALALKKYLADRGELARATNAVQGRMTATITGKMLDAHAFGEVHEIRKNIKEAQAVAGFGLQLTETLAKSSVHIGTFVRLGEFLSVLVGKVDTELAVRKAENAFDREKPTVALFQAFDAKPELLYKRMQANQRVALELFVSALGTTLSGALSVVPGAGEIGMAVFDGLSGLVTAAVDGYLAKRADLAMEAIKKLGDSKYKDQEKAGNEGFWADAGALWDAGLQSAGDVVKANLVDGIDKLVQQEAPDHLEIAGLLQQWAVPPVTKFVLRFIQIKPAEFFTGEQLAKKISDINLAILPPNITVAAPGANKVAPPVPVRREGGMPKTVKDCPVIATDRNRSRVDGDPRTHVVRVALQLKSGDKIWGDWAPHTDTWEAVSPYEFADWSRISLDGKTQISLGATKLTGSWHGVLGQDGVVSVGFKTAGGRWLMGHRGDKVQGGPSGANYLLGAQTEKFWGQPKDIRNLFRI</sequence>
<proteinExistence type="predicted"/>
<protein>
    <submittedName>
        <fullName evidence="1">Uncharacterized protein</fullName>
    </submittedName>
</protein>
<dbReference type="RefSeq" id="WP_145908653.1">
    <property type="nucleotide sequence ID" value="NZ_BAAAMZ010000002.1"/>
</dbReference>
<dbReference type="EMBL" id="VIWT01000002">
    <property type="protein sequence ID" value="TWF90995.1"/>
    <property type="molecule type" value="Genomic_DNA"/>
</dbReference>
<dbReference type="AlphaFoldDB" id="A0A561TV68"/>
<keyword evidence="2" id="KW-1185">Reference proteome</keyword>
<gene>
    <name evidence="1" type="ORF">FHX73_12107</name>
</gene>
<accession>A0A561TV68</accession>